<feature type="domain" description="BioF2-like acetyltransferase" evidence="2">
    <location>
        <begin position="181"/>
        <end position="328"/>
    </location>
</feature>
<evidence type="ECO:0000313" key="3">
    <source>
        <dbReference type="EMBL" id="GAA1856450.1"/>
    </source>
</evidence>
<dbReference type="SUPFAM" id="SSF55729">
    <property type="entry name" value="Acyl-CoA N-acyltransferases (Nat)"/>
    <property type="match status" value="1"/>
</dbReference>
<accession>A0ABN2N8M9</accession>
<sequence length="387" mass="41532">MPDRRARGDRRGHTVGTRPFAGKELQGLDPELDKRWDALALASGAPVFLRPGWVRAWATAFGKTDAVRLLTVERGGELVAVMPLLAGALTLRSATNAETAVYAPVVADAEAAAELADTLLGLGAPSIDLAALSAADAGTDALVKGAERAGSALLRRTLRSSPYIDTSVGDAASFRAGLSKNKRHGLRRLEKRLAEVGELVLDVQDGRENRAALLAEGYRLEAREWKLAAGSAILSNPATTRFYDLAAEWAASEGLLRLAFLRVGGRAVGFGYLVEQAGTLSFLKLGMDDASAKLGPGIVIMHHLIDYAFADPAVTELDLLGENDAYKKDLASGTREQLRMQLFPNRRTGSAQRAAVVTAGELRTRIVEKLSDDTRDRLSAIRNRILR</sequence>
<protein>
    <recommendedName>
        <fullName evidence="2">BioF2-like acetyltransferase domain-containing protein</fullName>
    </recommendedName>
</protein>
<proteinExistence type="predicted"/>
<evidence type="ECO:0000256" key="1">
    <source>
        <dbReference type="SAM" id="MobiDB-lite"/>
    </source>
</evidence>
<reference evidence="3 4" key="1">
    <citation type="journal article" date="2019" name="Int. J. Syst. Evol. Microbiol.">
        <title>The Global Catalogue of Microorganisms (GCM) 10K type strain sequencing project: providing services to taxonomists for standard genome sequencing and annotation.</title>
        <authorList>
            <consortium name="The Broad Institute Genomics Platform"/>
            <consortium name="The Broad Institute Genome Sequencing Center for Infectious Disease"/>
            <person name="Wu L."/>
            <person name="Ma J."/>
        </authorList>
    </citation>
    <scope>NUCLEOTIDE SEQUENCE [LARGE SCALE GENOMIC DNA]</scope>
    <source>
        <strain evidence="3 4">JCM 16009</strain>
    </source>
</reference>
<gene>
    <name evidence="3" type="ORF">GCM10009836_40820</name>
</gene>
<dbReference type="Proteomes" id="UP001500449">
    <property type="component" value="Unassembled WGS sequence"/>
</dbReference>
<feature type="compositionally biased region" description="Basic and acidic residues" evidence="1">
    <location>
        <begin position="1"/>
        <end position="12"/>
    </location>
</feature>
<dbReference type="InterPro" id="IPR016181">
    <property type="entry name" value="Acyl_CoA_acyltransferase"/>
</dbReference>
<dbReference type="Gene3D" id="3.40.630.30">
    <property type="match status" value="1"/>
</dbReference>
<evidence type="ECO:0000259" key="2">
    <source>
        <dbReference type="Pfam" id="PF13480"/>
    </source>
</evidence>
<name>A0ABN2N8M9_9PSEU</name>
<keyword evidence="4" id="KW-1185">Reference proteome</keyword>
<comment type="caution">
    <text evidence="3">The sequence shown here is derived from an EMBL/GenBank/DDBJ whole genome shotgun (WGS) entry which is preliminary data.</text>
</comment>
<feature type="region of interest" description="Disordered" evidence="1">
    <location>
        <begin position="1"/>
        <end position="24"/>
    </location>
</feature>
<dbReference type="Pfam" id="PF13480">
    <property type="entry name" value="Acetyltransf_6"/>
    <property type="match status" value="1"/>
</dbReference>
<dbReference type="InterPro" id="IPR038740">
    <property type="entry name" value="BioF2-like_GNAT_dom"/>
</dbReference>
<evidence type="ECO:0000313" key="4">
    <source>
        <dbReference type="Proteomes" id="UP001500449"/>
    </source>
</evidence>
<dbReference type="EMBL" id="BAAAQK010000012">
    <property type="protein sequence ID" value="GAA1856450.1"/>
    <property type="molecule type" value="Genomic_DNA"/>
</dbReference>
<organism evidence="3 4">
    <name type="scientific">Pseudonocardia ailaonensis</name>
    <dbReference type="NCBI Taxonomy" id="367279"/>
    <lineage>
        <taxon>Bacteria</taxon>
        <taxon>Bacillati</taxon>
        <taxon>Actinomycetota</taxon>
        <taxon>Actinomycetes</taxon>
        <taxon>Pseudonocardiales</taxon>
        <taxon>Pseudonocardiaceae</taxon>
        <taxon>Pseudonocardia</taxon>
    </lineage>
</organism>